<evidence type="ECO:0000313" key="4">
    <source>
        <dbReference type="EMBL" id="KAL3796071.1"/>
    </source>
</evidence>
<reference evidence="4 5" key="1">
    <citation type="submission" date="2024-10" db="EMBL/GenBank/DDBJ databases">
        <title>Updated reference genomes for cyclostephanoid diatoms.</title>
        <authorList>
            <person name="Roberts W.R."/>
            <person name="Alverson A.J."/>
        </authorList>
    </citation>
    <scope>NUCLEOTIDE SEQUENCE [LARGE SCALE GENOMIC DNA]</scope>
    <source>
        <strain evidence="4 5">AJA276-08</strain>
    </source>
</reference>
<gene>
    <name evidence="4" type="ORF">ACHAW5_009427</name>
</gene>
<feature type="repeat" description="TPR" evidence="2">
    <location>
        <begin position="571"/>
        <end position="604"/>
    </location>
</feature>
<dbReference type="InterPro" id="IPR019734">
    <property type="entry name" value="TPR_rpt"/>
</dbReference>
<keyword evidence="5" id="KW-1185">Reference proteome</keyword>
<evidence type="ECO:0000256" key="2">
    <source>
        <dbReference type="PROSITE-ProRule" id="PRU00339"/>
    </source>
</evidence>
<dbReference type="AlphaFoldDB" id="A0ABD3Q917"/>
<organism evidence="4 5">
    <name type="scientific">Stephanodiscus triporus</name>
    <dbReference type="NCBI Taxonomy" id="2934178"/>
    <lineage>
        <taxon>Eukaryota</taxon>
        <taxon>Sar</taxon>
        <taxon>Stramenopiles</taxon>
        <taxon>Ochrophyta</taxon>
        <taxon>Bacillariophyta</taxon>
        <taxon>Coscinodiscophyceae</taxon>
        <taxon>Thalassiosirophycidae</taxon>
        <taxon>Stephanodiscales</taxon>
        <taxon>Stephanodiscaceae</taxon>
        <taxon>Stephanodiscus</taxon>
    </lineage>
</organism>
<proteinExistence type="predicted"/>
<evidence type="ECO:0000256" key="3">
    <source>
        <dbReference type="SAM" id="MobiDB-lite"/>
    </source>
</evidence>
<sequence length="644" mass="72286">MTKTAQPPRTPLQAEASRLFDERQYKSCELIALFELSRAMQESQNVVSRAITLEILGDCAVSTDRNRQANDYYRDAAEMVHSHFHTGKETKEDATSSWEASLRVKESRALFNVGSIIEAAAILERSFPRTRISGQQHQPHDFVTLESLMLLGSLHNMSGRVADAVVEFKFALLKDPYALEAVEQLARLGCEESTILALIDVGLKRLVTYKNNESTADVIDSKEEDLTAEIKPLLPLRKYAQAHSALNKNQLPASLDHFRGLSSQFPHHPHLILHEAHIQQELGHILASEQNYQRVRALDMHWVAGLDKYAHLLFQLWMSRRNAFMLKQGGYLHYQYSCHGGREKLENNSVSCGVEDELGQLSADLLDIDSNKPEPWVCLSLYHLARDENEKSIAFVEKAISINQQHQYAHYLRGSILLASQRPDHAVVSFFRANDLQRDIPSYEGLVESYLASDKFKEAICTAKEAISSSPRDARAITLVGLALSQAPASHPNGEGKDRAKRALKRAISLDPGAPRPLFALVDIYASERSYDTCVKLLKDAIEGRKANDVSDSTSPAASSHLVTWNKEHGDVIFSKLGEIHTLNEHYTEALECYHVAISMNPQNGLAMQGLERLEKIMRGVDPYEEMDEDGEEAEDNAGHEDYY</sequence>
<feature type="compositionally biased region" description="Acidic residues" evidence="3">
    <location>
        <begin position="625"/>
        <end position="636"/>
    </location>
</feature>
<dbReference type="SMART" id="SM00028">
    <property type="entry name" value="TPR"/>
    <property type="match status" value="4"/>
</dbReference>
<dbReference type="PANTHER" id="PTHR12558">
    <property type="entry name" value="CELL DIVISION CYCLE 16,23,27"/>
    <property type="match status" value="1"/>
</dbReference>
<dbReference type="PANTHER" id="PTHR12558:SF36">
    <property type="entry name" value="ANAPHASE-PROMOTING COMPLEX SUBUNIT 7"/>
    <property type="match status" value="1"/>
</dbReference>
<dbReference type="PROSITE" id="PS50005">
    <property type="entry name" value="TPR"/>
    <property type="match status" value="1"/>
</dbReference>
<name>A0ABD3Q917_9STRA</name>
<keyword evidence="1 2" id="KW-0802">TPR repeat</keyword>
<dbReference type="InterPro" id="IPR011990">
    <property type="entry name" value="TPR-like_helical_dom_sf"/>
</dbReference>
<dbReference type="SUPFAM" id="SSF48452">
    <property type="entry name" value="TPR-like"/>
    <property type="match status" value="2"/>
</dbReference>
<feature type="region of interest" description="Disordered" evidence="3">
    <location>
        <begin position="625"/>
        <end position="644"/>
    </location>
</feature>
<comment type="caution">
    <text evidence="4">The sequence shown here is derived from an EMBL/GenBank/DDBJ whole genome shotgun (WGS) entry which is preliminary data.</text>
</comment>
<dbReference type="EMBL" id="JALLAZ020000399">
    <property type="protein sequence ID" value="KAL3796071.1"/>
    <property type="molecule type" value="Genomic_DNA"/>
</dbReference>
<accession>A0ABD3Q917</accession>
<dbReference type="Proteomes" id="UP001530315">
    <property type="component" value="Unassembled WGS sequence"/>
</dbReference>
<evidence type="ECO:0000313" key="5">
    <source>
        <dbReference type="Proteomes" id="UP001530315"/>
    </source>
</evidence>
<evidence type="ECO:0008006" key="6">
    <source>
        <dbReference type="Google" id="ProtNLM"/>
    </source>
</evidence>
<protein>
    <recommendedName>
        <fullName evidence="6">Anaphase-promoting complex subunit 7</fullName>
    </recommendedName>
</protein>
<dbReference type="Gene3D" id="1.25.40.10">
    <property type="entry name" value="Tetratricopeptide repeat domain"/>
    <property type="match status" value="4"/>
</dbReference>
<evidence type="ECO:0000256" key="1">
    <source>
        <dbReference type="ARBA" id="ARBA00022803"/>
    </source>
</evidence>